<dbReference type="Proteomes" id="UP000820818">
    <property type="component" value="Linkage Group LG8"/>
</dbReference>
<evidence type="ECO:0000313" key="1">
    <source>
        <dbReference type="EMBL" id="KAI9553772.1"/>
    </source>
</evidence>
<accession>A0AAD5PNX0</accession>
<evidence type="ECO:0000313" key="2">
    <source>
        <dbReference type="Proteomes" id="UP000820818"/>
    </source>
</evidence>
<sequence>MYKLYTRTTPAKKIDPYLTNKYCTEDELYFAQKSVKIFRTKIVALCLSSAVRISITAIVQLKQRFNLESLFTIFWTSFHHKELEILLQQAFPTFSKGFLY</sequence>
<organism evidence="1 2">
    <name type="scientific">Daphnia sinensis</name>
    <dbReference type="NCBI Taxonomy" id="1820382"/>
    <lineage>
        <taxon>Eukaryota</taxon>
        <taxon>Metazoa</taxon>
        <taxon>Ecdysozoa</taxon>
        <taxon>Arthropoda</taxon>
        <taxon>Crustacea</taxon>
        <taxon>Branchiopoda</taxon>
        <taxon>Diplostraca</taxon>
        <taxon>Cladocera</taxon>
        <taxon>Anomopoda</taxon>
        <taxon>Daphniidae</taxon>
        <taxon>Daphnia</taxon>
        <taxon>Daphnia similis group</taxon>
    </lineage>
</organism>
<name>A0AAD5PNX0_9CRUS</name>
<protein>
    <submittedName>
        <fullName evidence="1">Uncharacterized protein</fullName>
    </submittedName>
</protein>
<gene>
    <name evidence="1" type="ORF">GHT06_019036</name>
</gene>
<dbReference type="EMBL" id="WJBH02000008">
    <property type="protein sequence ID" value="KAI9553772.1"/>
    <property type="molecule type" value="Genomic_DNA"/>
</dbReference>
<comment type="caution">
    <text evidence="1">The sequence shown here is derived from an EMBL/GenBank/DDBJ whole genome shotgun (WGS) entry which is preliminary data.</text>
</comment>
<keyword evidence="2" id="KW-1185">Reference proteome</keyword>
<reference evidence="1 2" key="1">
    <citation type="submission" date="2022-05" db="EMBL/GenBank/DDBJ databases">
        <title>A multi-omics perspective on studying reproductive biology in Daphnia sinensis.</title>
        <authorList>
            <person name="Jia J."/>
        </authorList>
    </citation>
    <scope>NUCLEOTIDE SEQUENCE [LARGE SCALE GENOMIC DNA]</scope>
    <source>
        <strain evidence="1 2">WSL</strain>
    </source>
</reference>
<proteinExistence type="predicted"/>
<dbReference type="AlphaFoldDB" id="A0AAD5PNX0"/>